<reference evidence="1" key="1">
    <citation type="journal article" date="2014" name="Front. Microbiol.">
        <title>High frequency of phylogenetically diverse reductive dehalogenase-homologous genes in deep subseafloor sedimentary metagenomes.</title>
        <authorList>
            <person name="Kawai M."/>
            <person name="Futagami T."/>
            <person name="Toyoda A."/>
            <person name="Takaki Y."/>
            <person name="Nishi S."/>
            <person name="Hori S."/>
            <person name="Arai W."/>
            <person name="Tsubouchi T."/>
            <person name="Morono Y."/>
            <person name="Uchiyama I."/>
            <person name="Ito T."/>
            <person name="Fujiyama A."/>
            <person name="Inagaki F."/>
            <person name="Takami H."/>
        </authorList>
    </citation>
    <scope>NUCLEOTIDE SEQUENCE</scope>
    <source>
        <strain evidence="1">Expedition CK06-06</strain>
    </source>
</reference>
<dbReference type="EMBL" id="BARS01009916">
    <property type="protein sequence ID" value="GAF81389.1"/>
    <property type="molecule type" value="Genomic_DNA"/>
</dbReference>
<proteinExistence type="predicted"/>
<dbReference type="AlphaFoldDB" id="X0SK42"/>
<protein>
    <submittedName>
        <fullName evidence="1">Uncharacterized protein</fullName>
    </submittedName>
</protein>
<comment type="caution">
    <text evidence="1">The sequence shown here is derived from an EMBL/GenBank/DDBJ whole genome shotgun (WGS) entry which is preliminary data.</text>
</comment>
<evidence type="ECO:0000313" key="1">
    <source>
        <dbReference type="EMBL" id="GAF81389.1"/>
    </source>
</evidence>
<accession>X0SK42</accession>
<name>X0SK42_9ZZZZ</name>
<organism evidence="1">
    <name type="scientific">marine sediment metagenome</name>
    <dbReference type="NCBI Taxonomy" id="412755"/>
    <lineage>
        <taxon>unclassified sequences</taxon>
        <taxon>metagenomes</taxon>
        <taxon>ecological metagenomes</taxon>
    </lineage>
</organism>
<sequence length="117" mass="14193">MLIFPGILESWRSLKDKTYKITFETNELTPEQASGISSNLQRFGFIAFKEEPFKEKEKEYIDSLETDFDDQQKTPSRRLRAVLYRNWEQNKEGYEDFQLYYNFKLEKIITHYKDKLD</sequence>
<gene>
    <name evidence="1" type="ORF">S01H1_18534</name>
</gene>